<evidence type="ECO:0000313" key="2">
    <source>
        <dbReference type="Proteomes" id="UP000298663"/>
    </source>
</evidence>
<name>A0A4U8UPD5_STECR</name>
<proteinExistence type="predicted"/>
<comment type="caution">
    <text evidence="1">The sequence shown here is derived from an EMBL/GenBank/DDBJ whole genome shotgun (WGS) entry which is preliminary data.</text>
</comment>
<keyword evidence="2" id="KW-1185">Reference proteome</keyword>
<dbReference type="AlphaFoldDB" id="A0A4U8UPD5"/>
<sequence length="74" mass="8931">MHTMYARYVNSINYSAYNWATVNAQWTTKVFRICMIFARLYMENEIDSKYELQKIIVAITRCYCYCIEIKNKHG</sequence>
<dbReference type="Proteomes" id="UP000298663">
    <property type="component" value="Unassembled WGS sequence"/>
</dbReference>
<reference evidence="1 2" key="2">
    <citation type="journal article" date="2019" name="G3 (Bethesda)">
        <title>Hybrid Assembly of the Genome of the Entomopathogenic Nematode Steinernema carpocapsae Identifies the X-Chromosome.</title>
        <authorList>
            <person name="Serra L."/>
            <person name="Macchietto M."/>
            <person name="Macias-Munoz A."/>
            <person name="McGill C.J."/>
            <person name="Rodriguez I.M."/>
            <person name="Rodriguez B."/>
            <person name="Murad R."/>
            <person name="Mortazavi A."/>
        </authorList>
    </citation>
    <scope>NUCLEOTIDE SEQUENCE [LARGE SCALE GENOMIC DNA]</scope>
    <source>
        <strain evidence="1 2">ALL</strain>
    </source>
</reference>
<accession>A0A4U8UPD5</accession>
<gene>
    <name evidence="1" type="ORF">L596_001126</name>
</gene>
<dbReference type="EMBL" id="AZBU02000001">
    <property type="protein sequence ID" value="TMS33378.1"/>
    <property type="molecule type" value="Genomic_DNA"/>
</dbReference>
<evidence type="ECO:0000313" key="1">
    <source>
        <dbReference type="EMBL" id="TMS33378.1"/>
    </source>
</evidence>
<reference evidence="1 2" key="1">
    <citation type="journal article" date="2015" name="Genome Biol.">
        <title>Comparative genomics of Steinernema reveals deeply conserved gene regulatory networks.</title>
        <authorList>
            <person name="Dillman A.R."/>
            <person name="Macchietto M."/>
            <person name="Porter C.F."/>
            <person name="Rogers A."/>
            <person name="Williams B."/>
            <person name="Antoshechkin I."/>
            <person name="Lee M.M."/>
            <person name="Goodwin Z."/>
            <person name="Lu X."/>
            <person name="Lewis E.E."/>
            <person name="Goodrich-Blair H."/>
            <person name="Stock S.P."/>
            <person name="Adams B.J."/>
            <person name="Sternberg P.W."/>
            <person name="Mortazavi A."/>
        </authorList>
    </citation>
    <scope>NUCLEOTIDE SEQUENCE [LARGE SCALE GENOMIC DNA]</scope>
    <source>
        <strain evidence="1 2">ALL</strain>
    </source>
</reference>
<protein>
    <submittedName>
        <fullName evidence="1">Uncharacterized protein</fullName>
    </submittedName>
</protein>
<organism evidence="1 2">
    <name type="scientific">Steinernema carpocapsae</name>
    <name type="common">Entomopathogenic nematode</name>
    <dbReference type="NCBI Taxonomy" id="34508"/>
    <lineage>
        <taxon>Eukaryota</taxon>
        <taxon>Metazoa</taxon>
        <taxon>Ecdysozoa</taxon>
        <taxon>Nematoda</taxon>
        <taxon>Chromadorea</taxon>
        <taxon>Rhabditida</taxon>
        <taxon>Tylenchina</taxon>
        <taxon>Panagrolaimomorpha</taxon>
        <taxon>Strongyloidoidea</taxon>
        <taxon>Steinernematidae</taxon>
        <taxon>Steinernema</taxon>
    </lineage>
</organism>